<dbReference type="OrthoDB" id="101076at2759"/>
<sequence length="351" mass="38821">MVFVSRKYPTSSRHLDPGPERFSDNLVGHVLPRAPGARNHADLVENIYPPEKAMPSDAPSIAGKHAPLSLAGPSPNKRTTSTPPTLSGLEPTAQTRSAETDKKSTRKRRDISRREQCRQNQARYRSRQRNLKLQLEGTVKRLRQEVDHLKQAHEGLLSGEPVKHSPWTIVVGVFRLVEDSVHSPWRMTNATGVLNDAQMQRNLTFLRECVLPGVAMGNLSGVESLTNQLRRFALNLGDPKLHLQRIEAMAPSVMISTARLYTTVTELTLSNAFPKLSKGTHQDAGDTHAARREQLLGQRLNCSCTTTLFFDEKTGRVERLEVSTDLVGPLLRVFGNLGDVASATISSCIMG</sequence>
<keyword evidence="3" id="KW-1185">Reference proteome</keyword>
<protein>
    <recommendedName>
        <fullName evidence="4">BZIP domain-containing protein</fullName>
    </recommendedName>
</protein>
<feature type="compositionally biased region" description="Polar residues" evidence="1">
    <location>
        <begin position="76"/>
        <end position="85"/>
    </location>
</feature>
<evidence type="ECO:0000256" key="1">
    <source>
        <dbReference type="SAM" id="MobiDB-lite"/>
    </source>
</evidence>
<evidence type="ECO:0000313" key="3">
    <source>
        <dbReference type="Proteomes" id="UP000694044"/>
    </source>
</evidence>
<proteinExistence type="predicted"/>
<gene>
    <name evidence="2" type="ORF">PHYPSEUDO_004091</name>
</gene>
<comment type="caution">
    <text evidence="2">The sequence shown here is derived from an EMBL/GenBank/DDBJ whole genome shotgun (WGS) entry which is preliminary data.</text>
</comment>
<dbReference type="CDD" id="cd14686">
    <property type="entry name" value="bZIP"/>
    <property type="match status" value="1"/>
</dbReference>
<dbReference type="EMBL" id="JAGDFM010000019">
    <property type="protein sequence ID" value="KAG7391589.1"/>
    <property type="molecule type" value="Genomic_DNA"/>
</dbReference>
<evidence type="ECO:0000313" key="2">
    <source>
        <dbReference type="EMBL" id="KAG7391589.1"/>
    </source>
</evidence>
<organism evidence="2 3">
    <name type="scientific">Phytophthora pseudosyringae</name>
    <dbReference type="NCBI Taxonomy" id="221518"/>
    <lineage>
        <taxon>Eukaryota</taxon>
        <taxon>Sar</taxon>
        <taxon>Stramenopiles</taxon>
        <taxon>Oomycota</taxon>
        <taxon>Peronosporomycetes</taxon>
        <taxon>Peronosporales</taxon>
        <taxon>Peronosporaceae</taxon>
        <taxon>Phytophthora</taxon>
    </lineage>
</organism>
<dbReference type="AlphaFoldDB" id="A0A8T1WIS0"/>
<dbReference type="Proteomes" id="UP000694044">
    <property type="component" value="Unassembled WGS sequence"/>
</dbReference>
<feature type="region of interest" description="Disordered" evidence="1">
    <location>
        <begin position="1"/>
        <end position="21"/>
    </location>
</feature>
<feature type="region of interest" description="Disordered" evidence="1">
    <location>
        <begin position="50"/>
        <end position="126"/>
    </location>
</feature>
<accession>A0A8T1WIS0</accession>
<reference evidence="2" key="1">
    <citation type="submission" date="2021-02" db="EMBL/GenBank/DDBJ databases">
        <authorList>
            <person name="Palmer J.M."/>
        </authorList>
    </citation>
    <scope>NUCLEOTIDE SEQUENCE</scope>
    <source>
        <strain evidence="2">SCRP734</strain>
    </source>
</reference>
<evidence type="ECO:0008006" key="4">
    <source>
        <dbReference type="Google" id="ProtNLM"/>
    </source>
</evidence>
<name>A0A8T1WIS0_9STRA</name>